<dbReference type="Proteomes" id="UP000470384">
    <property type="component" value="Unassembled WGS sequence"/>
</dbReference>
<protein>
    <submittedName>
        <fullName evidence="8">Zinc-binding dehydrogenase</fullName>
    </submittedName>
</protein>
<dbReference type="PROSITE" id="PS00059">
    <property type="entry name" value="ADH_ZINC"/>
    <property type="match status" value="1"/>
</dbReference>
<keyword evidence="4 6" id="KW-0862">Zinc</keyword>
<evidence type="ECO:0000313" key="9">
    <source>
        <dbReference type="Proteomes" id="UP000470384"/>
    </source>
</evidence>
<gene>
    <name evidence="8" type="ORF">GTQ45_02140</name>
</gene>
<evidence type="ECO:0000313" key="8">
    <source>
        <dbReference type="EMBL" id="NBG94531.1"/>
    </source>
</evidence>
<evidence type="ECO:0000256" key="1">
    <source>
        <dbReference type="ARBA" id="ARBA00001947"/>
    </source>
</evidence>
<dbReference type="Gene3D" id="3.90.180.10">
    <property type="entry name" value="Medium-chain alcohol dehydrogenases, catalytic domain"/>
    <property type="match status" value="1"/>
</dbReference>
<dbReference type="InterPro" id="IPR013149">
    <property type="entry name" value="ADH-like_C"/>
</dbReference>
<comment type="similarity">
    <text evidence="2 6">Belongs to the zinc-containing alcohol dehydrogenase family.</text>
</comment>
<dbReference type="InterPro" id="IPR020843">
    <property type="entry name" value="ER"/>
</dbReference>
<dbReference type="Pfam" id="PF00107">
    <property type="entry name" value="ADH_zinc_N"/>
    <property type="match status" value="1"/>
</dbReference>
<proteinExistence type="inferred from homology"/>
<dbReference type="InterPro" id="IPR011032">
    <property type="entry name" value="GroES-like_sf"/>
</dbReference>
<comment type="caution">
    <text evidence="8">The sequence shown here is derived from an EMBL/GenBank/DDBJ whole genome shotgun (WGS) entry which is preliminary data.</text>
</comment>
<dbReference type="SUPFAM" id="SSF51735">
    <property type="entry name" value="NAD(P)-binding Rossmann-fold domains"/>
    <property type="match status" value="1"/>
</dbReference>
<dbReference type="SUPFAM" id="SSF50129">
    <property type="entry name" value="GroES-like"/>
    <property type="match status" value="1"/>
</dbReference>
<sequence length="342" mass="36382">MKAAIFEGAGKPLTIGDIPSPDPGPHELILKVKACGICGSDLHCTEHGPFTLPEGSVMGHEFSGEVVGLGTGVQGRFAEGERVTALPVIIPPIPPVGLEDAEPWMRPDMQPIGLGQIPGAYAEYVRVGVTQTRRLPENVSFEQGALVEPLTVGLHAVNRAEMRSGDNVLVLGAGPIGLASTAFALRMGAANVVVSEMTDQRRALAESVGATATIDARGNVLEQFAEKTGALMPDVVIEAVGVPGMVQQAVDFVKPRGRVVVVGVCQQQDQMMPMVAIMKEVGLQFVLGYEPRDWDTVLSFIASDRLRVDHLVTDRVGFDAFPGAFEALRTPSTQCKVMLKPE</sequence>
<keyword evidence="9" id="KW-1185">Reference proteome</keyword>
<feature type="domain" description="Enoyl reductase (ER)" evidence="7">
    <location>
        <begin position="8"/>
        <end position="339"/>
    </location>
</feature>
<dbReference type="OrthoDB" id="9809185at2"/>
<keyword evidence="5" id="KW-0560">Oxidoreductase</keyword>
<evidence type="ECO:0000259" key="7">
    <source>
        <dbReference type="SMART" id="SM00829"/>
    </source>
</evidence>
<comment type="cofactor">
    <cofactor evidence="1 6">
        <name>Zn(2+)</name>
        <dbReference type="ChEBI" id="CHEBI:29105"/>
    </cofactor>
</comment>
<dbReference type="GO" id="GO:0016616">
    <property type="term" value="F:oxidoreductase activity, acting on the CH-OH group of donors, NAD or NADP as acceptor"/>
    <property type="evidence" value="ECO:0007669"/>
    <property type="project" value="UniProtKB-ARBA"/>
</dbReference>
<dbReference type="GeneID" id="300653511"/>
<dbReference type="SMART" id="SM00829">
    <property type="entry name" value="PKS_ER"/>
    <property type="match status" value="1"/>
</dbReference>
<evidence type="ECO:0000256" key="4">
    <source>
        <dbReference type="ARBA" id="ARBA00022833"/>
    </source>
</evidence>
<keyword evidence="3 6" id="KW-0479">Metal-binding</keyword>
<evidence type="ECO:0000256" key="5">
    <source>
        <dbReference type="ARBA" id="ARBA00023002"/>
    </source>
</evidence>
<accession>A0A845Q8X1</accession>
<dbReference type="Pfam" id="PF08240">
    <property type="entry name" value="ADH_N"/>
    <property type="match status" value="1"/>
</dbReference>
<reference evidence="8 9" key="1">
    <citation type="journal article" date="2016" name="Int. J. Syst. Evol. Microbiol.">
        <title>Pyruvatibacter mobilis gen. nov., sp. nov., a marine bacterium from the culture broth of Picochlorum sp. 122.</title>
        <authorList>
            <person name="Wang G."/>
            <person name="Tang M."/>
            <person name="Wu H."/>
            <person name="Dai S."/>
            <person name="Li T."/>
            <person name="Chen C."/>
            <person name="He H."/>
            <person name="Fan J."/>
            <person name="Xiang W."/>
            <person name="Li X."/>
        </authorList>
    </citation>
    <scope>NUCLEOTIDE SEQUENCE [LARGE SCALE GENOMIC DNA]</scope>
    <source>
        <strain evidence="8 9">GYP-11</strain>
    </source>
</reference>
<evidence type="ECO:0000256" key="6">
    <source>
        <dbReference type="RuleBase" id="RU361277"/>
    </source>
</evidence>
<dbReference type="PANTHER" id="PTHR43161">
    <property type="entry name" value="SORBITOL DEHYDROGENASE"/>
    <property type="match status" value="1"/>
</dbReference>
<dbReference type="GO" id="GO:0008270">
    <property type="term" value="F:zinc ion binding"/>
    <property type="evidence" value="ECO:0007669"/>
    <property type="project" value="InterPro"/>
</dbReference>
<name>A0A845Q8X1_9HYPH</name>
<dbReference type="EMBL" id="WXYQ01000001">
    <property type="protein sequence ID" value="NBG94531.1"/>
    <property type="molecule type" value="Genomic_DNA"/>
</dbReference>
<dbReference type="InterPro" id="IPR036291">
    <property type="entry name" value="NAD(P)-bd_dom_sf"/>
</dbReference>
<dbReference type="RefSeq" id="WP_160586618.1">
    <property type="nucleotide sequence ID" value="NZ_BMHN01000001.1"/>
</dbReference>
<dbReference type="InterPro" id="IPR002328">
    <property type="entry name" value="ADH_Zn_CS"/>
</dbReference>
<dbReference type="Gene3D" id="3.40.50.720">
    <property type="entry name" value="NAD(P)-binding Rossmann-like Domain"/>
    <property type="match status" value="1"/>
</dbReference>
<evidence type="ECO:0000256" key="2">
    <source>
        <dbReference type="ARBA" id="ARBA00008072"/>
    </source>
</evidence>
<evidence type="ECO:0000256" key="3">
    <source>
        <dbReference type="ARBA" id="ARBA00022723"/>
    </source>
</evidence>
<organism evidence="8 9">
    <name type="scientific">Pyruvatibacter mobilis</name>
    <dbReference type="NCBI Taxonomy" id="1712261"/>
    <lineage>
        <taxon>Bacteria</taxon>
        <taxon>Pseudomonadati</taxon>
        <taxon>Pseudomonadota</taxon>
        <taxon>Alphaproteobacteria</taxon>
        <taxon>Hyphomicrobiales</taxon>
        <taxon>Parvibaculaceae</taxon>
        <taxon>Pyruvatibacter</taxon>
    </lineage>
</organism>
<dbReference type="InterPro" id="IPR013154">
    <property type="entry name" value="ADH-like_N"/>
</dbReference>
<dbReference type="AlphaFoldDB" id="A0A845Q8X1"/>